<dbReference type="Proteomes" id="UP000565745">
    <property type="component" value="Unassembled WGS sequence"/>
</dbReference>
<evidence type="ECO:0000259" key="4">
    <source>
        <dbReference type="Pfam" id="PF03328"/>
    </source>
</evidence>
<dbReference type="EMBL" id="JACIFU010000008">
    <property type="protein sequence ID" value="MBB4176146.1"/>
    <property type="molecule type" value="Genomic_DNA"/>
</dbReference>
<dbReference type="InterPro" id="IPR040442">
    <property type="entry name" value="Pyrv_kinase-like_dom_sf"/>
</dbReference>
<dbReference type="GO" id="GO:0016832">
    <property type="term" value="F:aldehyde-lyase activity"/>
    <property type="evidence" value="ECO:0007669"/>
    <property type="project" value="TreeGrafter"/>
</dbReference>
<dbReference type="EC" id="4.1.2.52" evidence="5"/>
<evidence type="ECO:0000313" key="6">
    <source>
        <dbReference type="Proteomes" id="UP000565745"/>
    </source>
</evidence>
<evidence type="ECO:0000256" key="2">
    <source>
        <dbReference type="ARBA" id="ARBA00022723"/>
    </source>
</evidence>
<dbReference type="AlphaFoldDB" id="A0A7W6MC34"/>
<evidence type="ECO:0000256" key="1">
    <source>
        <dbReference type="ARBA" id="ARBA00005568"/>
    </source>
</evidence>
<organism evidence="5 6">
    <name type="scientific">Sulfitobacter noctilucicola</name>
    <dbReference type="NCBI Taxonomy" id="1342301"/>
    <lineage>
        <taxon>Bacteria</taxon>
        <taxon>Pseudomonadati</taxon>
        <taxon>Pseudomonadota</taxon>
        <taxon>Alphaproteobacteria</taxon>
        <taxon>Rhodobacterales</taxon>
        <taxon>Roseobacteraceae</taxon>
        <taxon>Sulfitobacter</taxon>
    </lineage>
</organism>
<dbReference type="Gene3D" id="3.20.20.60">
    <property type="entry name" value="Phosphoenolpyruvate-binding domains"/>
    <property type="match status" value="1"/>
</dbReference>
<evidence type="ECO:0000313" key="5">
    <source>
        <dbReference type="EMBL" id="MBB4176146.1"/>
    </source>
</evidence>
<dbReference type="Pfam" id="PF03328">
    <property type="entry name" value="HpcH_HpaI"/>
    <property type="match status" value="1"/>
</dbReference>
<comment type="caution">
    <text evidence="5">The sequence shown here is derived from an EMBL/GenBank/DDBJ whole genome shotgun (WGS) entry which is preliminary data.</text>
</comment>
<evidence type="ECO:0000256" key="3">
    <source>
        <dbReference type="ARBA" id="ARBA00023239"/>
    </source>
</evidence>
<proteinExistence type="inferred from homology"/>
<dbReference type="GO" id="GO:0005737">
    <property type="term" value="C:cytoplasm"/>
    <property type="evidence" value="ECO:0007669"/>
    <property type="project" value="TreeGrafter"/>
</dbReference>
<dbReference type="OrthoDB" id="9802624at2"/>
<keyword evidence="6" id="KW-1185">Reference proteome</keyword>
<sequence>MTALAPNPFTAALAKGDKQIGIWVSLSSNFAAEVVAPAGFDWALVDMEHSPNDYFSVLGQLQVFASSGTTAIVRVEWNDAVAVKRLLDLGAPGLLFPMIQSVEEARAAVAATRYPPHGVRGFSGGTRANKFGRVTDYIDRIEQETTVLLQLESRAAIEQAEEIADIEGVSGLFFGPADIAADIGKLGKPLDAEVWDLIRPAAKKLMAKGMPVGTLVNDAAFAKELLNEGFNFVACGTDTVLLARASDALLAAVK</sequence>
<feature type="domain" description="HpcH/HpaI aldolase/citrate lyase" evidence="4">
    <location>
        <begin position="19"/>
        <end position="244"/>
    </location>
</feature>
<protein>
    <submittedName>
        <fullName evidence="5">4-hydroxy-2-oxoheptanedioate aldolase</fullName>
        <ecNumber evidence="5">4.1.2.52</ecNumber>
    </submittedName>
</protein>
<dbReference type="InterPro" id="IPR005000">
    <property type="entry name" value="Aldolase/citrate-lyase_domain"/>
</dbReference>
<keyword evidence="3 5" id="KW-0456">Lyase</keyword>
<accession>A0A7W6MC34</accession>
<dbReference type="PANTHER" id="PTHR30502">
    <property type="entry name" value="2-KETO-3-DEOXY-L-RHAMNONATE ALDOLASE"/>
    <property type="match status" value="1"/>
</dbReference>
<dbReference type="SUPFAM" id="SSF51621">
    <property type="entry name" value="Phosphoenolpyruvate/pyruvate domain"/>
    <property type="match status" value="1"/>
</dbReference>
<dbReference type="GO" id="GO:0046872">
    <property type="term" value="F:metal ion binding"/>
    <property type="evidence" value="ECO:0007669"/>
    <property type="project" value="UniProtKB-KW"/>
</dbReference>
<name>A0A7W6MC34_9RHOB</name>
<comment type="similarity">
    <text evidence="1">Belongs to the HpcH/HpaI aldolase family.</text>
</comment>
<gene>
    <name evidence="5" type="ORF">GGR93_003954</name>
</gene>
<dbReference type="InterPro" id="IPR050251">
    <property type="entry name" value="HpcH-HpaI_aldolase"/>
</dbReference>
<dbReference type="InterPro" id="IPR015813">
    <property type="entry name" value="Pyrv/PenolPyrv_kinase-like_dom"/>
</dbReference>
<dbReference type="RefSeq" id="WP_037968948.1">
    <property type="nucleotide sequence ID" value="NZ_JACIFU010000008.1"/>
</dbReference>
<dbReference type="PANTHER" id="PTHR30502:SF0">
    <property type="entry name" value="PHOSPHOENOLPYRUVATE CARBOXYLASE FAMILY PROTEIN"/>
    <property type="match status" value="1"/>
</dbReference>
<keyword evidence="2" id="KW-0479">Metal-binding</keyword>
<reference evidence="5 6" key="1">
    <citation type="submission" date="2020-08" db="EMBL/GenBank/DDBJ databases">
        <title>Genomic Encyclopedia of Type Strains, Phase IV (KMG-IV): sequencing the most valuable type-strain genomes for metagenomic binning, comparative biology and taxonomic classification.</title>
        <authorList>
            <person name="Goeker M."/>
        </authorList>
    </citation>
    <scope>NUCLEOTIDE SEQUENCE [LARGE SCALE GENOMIC DNA]</scope>
    <source>
        <strain evidence="5 6">DSM 101015</strain>
    </source>
</reference>